<evidence type="ECO:0000256" key="1">
    <source>
        <dbReference type="ARBA" id="ARBA00004442"/>
    </source>
</evidence>
<dbReference type="Proteomes" id="UP000676386">
    <property type="component" value="Unassembled WGS sequence"/>
</dbReference>
<comment type="similarity">
    <text evidence="2">Belongs to the SusD family.</text>
</comment>
<evidence type="ECO:0000313" key="8">
    <source>
        <dbReference type="EMBL" id="MBS0030520.1"/>
    </source>
</evidence>
<dbReference type="InterPro" id="IPR011990">
    <property type="entry name" value="TPR-like_helical_dom_sf"/>
</dbReference>
<protein>
    <submittedName>
        <fullName evidence="8">RagB/SusD family nutrient uptake outer membrane protein</fullName>
    </submittedName>
</protein>
<dbReference type="Gene3D" id="1.25.40.390">
    <property type="match status" value="1"/>
</dbReference>
<dbReference type="SUPFAM" id="SSF48452">
    <property type="entry name" value="TPR-like"/>
    <property type="match status" value="1"/>
</dbReference>
<comment type="caution">
    <text evidence="8">The sequence shown here is derived from an EMBL/GenBank/DDBJ whole genome shotgun (WGS) entry which is preliminary data.</text>
</comment>
<keyword evidence="3" id="KW-0732">Signal</keyword>
<name>A0ABS5J622_9BACT</name>
<dbReference type="InterPro" id="IPR033985">
    <property type="entry name" value="SusD-like_N"/>
</dbReference>
<keyword evidence="5" id="KW-0998">Cell outer membrane</keyword>
<proteinExistence type="inferred from homology"/>
<keyword evidence="9" id="KW-1185">Reference proteome</keyword>
<evidence type="ECO:0000256" key="3">
    <source>
        <dbReference type="ARBA" id="ARBA00022729"/>
    </source>
</evidence>
<dbReference type="RefSeq" id="WP_211975660.1">
    <property type="nucleotide sequence ID" value="NZ_CBFHAM010000043.1"/>
</dbReference>
<dbReference type="Pfam" id="PF07980">
    <property type="entry name" value="SusD_RagB"/>
    <property type="match status" value="1"/>
</dbReference>
<sequence length="632" mass="71391">MKLYTTAYLILSAMVLMIVIPSCKKSFLDIVPDNVATLDNAFANRNEAEKFLFTCYNALPNDANPDFNPGINTGDEFWVYWPVQASDYASLDPFNIARGFQNKVSPGMNYWDGFGGRSLWQGIRNCNIFLENIDKPIDLEPYMKERWVAEAKFLKAYLHWYLFRMYGPIPIVDKNLPISASAEEVKVSRQPVDSVANYISNLLDEAAAGTTTGLPDKITSLSTELGRVTKPAALAIKARLLVTAASPLFNGNADFNGLKNKDGKLLFNAAYDVNKWKRAAAACKAAIDAAEAAGVALYKFIPTFQDMDEDTKLEMTIRNTVCEKWNKELILGSTASTRAIQMTASPNFDPNNFNNGLRGQLAPTLKMAELFYTRNGVPINEDVTWDYANRYNLRATTADDKGLQSGYSTVGLHFDREPRFYADMAFDGSKLFMQNGLFKIQSKLEQTSGRKQTLYYSVTGYYTKKLINWNLVVAGGTTTENYPWPIMRLGDLYLLYAEALNESGDLSTPLVYLNKIRARAGLQTVERSWTNFSTNPGKFANQSGLRDIIHQERLIEMAFEGSRFWDLRRWKKAASMLNQPIYGWNVATKSFAEYNTKVLLYNQTFIAPRDYFWPIKENNLIVNPNLVQNAGW</sequence>
<dbReference type="Pfam" id="PF14322">
    <property type="entry name" value="SusD-like_3"/>
    <property type="match status" value="1"/>
</dbReference>
<reference evidence="8 9" key="1">
    <citation type="submission" date="2021-04" db="EMBL/GenBank/DDBJ databases">
        <title>Chitinophaga sp. nov., isolated from the rhizosphere soil.</title>
        <authorList>
            <person name="He S."/>
        </authorList>
    </citation>
    <scope>NUCLEOTIDE SEQUENCE [LARGE SCALE GENOMIC DNA]</scope>
    <source>
        <strain evidence="8 9">2R12</strain>
    </source>
</reference>
<organism evidence="8 9">
    <name type="scientific">Chitinophaga hostae</name>
    <dbReference type="NCBI Taxonomy" id="2831022"/>
    <lineage>
        <taxon>Bacteria</taxon>
        <taxon>Pseudomonadati</taxon>
        <taxon>Bacteroidota</taxon>
        <taxon>Chitinophagia</taxon>
        <taxon>Chitinophagales</taxon>
        <taxon>Chitinophagaceae</taxon>
        <taxon>Chitinophaga</taxon>
    </lineage>
</organism>
<comment type="subcellular location">
    <subcellularLocation>
        <location evidence="1">Cell outer membrane</location>
    </subcellularLocation>
</comment>
<keyword evidence="4" id="KW-0472">Membrane</keyword>
<feature type="domain" description="SusD-like N-terminal" evidence="7">
    <location>
        <begin position="118"/>
        <end position="240"/>
    </location>
</feature>
<feature type="domain" description="RagB/SusD" evidence="6">
    <location>
        <begin position="337"/>
        <end position="632"/>
    </location>
</feature>
<evidence type="ECO:0000256" key="4">
    <source>
        <dbReference type="ARBA" id="ARBA00023136"/>
    </source>
</evidence>
<accession>A0ABS5J622</accession>
<evidence type="ECO:0000259" key="6">
    <source>
        <dbReference type="Pfam" id="PF07980"/>
    </source>
</evidence>
<evidence type="ECO:0000256" key="2">
    <source>
        <dbReference type="ARBA" id="ARBA00006275"/>
    </source>
</evidence>
<dbReference type="InterPro" id="IPR012944">
    <property type="entry name" value="SusD_RagB_dom"/>
</dbReference>
<evidence type="ECO:0000256" key="5">
    <source>
        <dbReference type="ARBA" id="ARBA00023237"/>
    </source>
</evidence>
<evidence type="ECO:0000313" key="9">
    <source>
        <dbReference type="Proteomes" id="UP000676386"/>
    </source>
</evidence>
<gene>
    <name evidence="8" type="ORF">KE626_24550</name>
</gene>
<dbReference type="EMBL" id="JAGTXB010000015">
    <property type="protein sequence ID" value="MBS0030520.1"/>
    <property type="molecule type" value="Genomic_DNA"/>
</dbReference>
<evidence type="ECO:0000259" key="7">
    <source>
        <dbReference type="Pfam" id="PF14322"/>
    </source>
</evidence>